<dbReference type="GO" id="GO:0005634">
    <property type="term" value="C:nucleus"/>
    <property type="evidence" value="ECO:0007669"/>
    <property type="project" value="UniProtKB-SubCell"/>
</dbReference>
<evidence type="ECO:0000256" key="4">
    <source>
        <dbReference type="ARBA" id="ARBA00022553"/>
    </source>
</evidence>
<evidence type="ECO:0000256" key="6">
    <source>
        <dbReference type="ARBA" id="ARBA00022723"/>
    </source>
</evidence>
<dbReference type="EC" id="2.7.11.13" evidence="2 14"/>
<dbReference type="GO" id="GO:0006915">
    <property type="term" value="P:apoptotic process"/>
    <property type="evidence" value="ECO:0007669"/>
    <property type="project" value="UniProtKB-KW"/>
</dbReference>
<feature type="domain" description="AGC-kinase C-terminal" evidence="23">
    <location>
        <begin position="586"/>
        <end position="656"/>
    </location>
</feature>
<dbReference type="InterPro" id="IPR000008">
    <property type="entry name" value="C2_dom"/>
</dbReference>
<dbReference type="Gene3D" id="1.10.510.10">
    <property type="entry name" value="Transferase(Phosphotransferase) domain 1"/>
    <property type="match status" value="1"/>
</dbReference>
<evidence type="ECO:0000256" key="10">
    <source>
        <dbReference type="ARBA" id="ARBA00022777"/>
    </source>
</evidence>
<name>A0A8C5HG65_GOUWI</name>
<evidence type="ECO:0000256" key="12">
    <source>
        <dbReference type="ARBA" id="ARBA00022837"/>
    </source>
</evidence>
<keyword evidence="9" id="KW-0863">Zinc-finger</keyword>
<evidence type="ECO:0000256" key="8">
    <source>
        <dbReference type="ARBA" id="ARBA00022741"/>
    </source>
</evidence>
<dbReference type="InterPro" id="IPR000961">
    <property type="entry name" value="AGC-kinase_C"/>
</dbReference>
<dbReference type="CDD" id="cd04026">
    <property type="entry name" value="C2_PKC_alpha_gamma"/>
    <property type="match status" value="1"/>
</dbReference>
<dbReference type="GO" id="GO:0008270">
    <property type="term" value="F:zinc ion binding"/>
    <property type="evidence" value="ECO:0007669"/>
    <property type="project" value="UniProtKB-KW"/>
</dbReference>
<feature type="binding site" evidence="16">
    <location>
        <position position="228"/>
    </location>
    <ligand>
        <name>a 1,2-diacyl-sn-glycero-3-phospho-(1D-myo-inositol-4,5-bisphosphate)</name>
        <dbReference type="ChEBI" id="CHEBI:58456"/>
    </ligand>
</feature>
<reference evidence="24" key="2">
    <citation type="submission" date="2025-08" db="UniProtKB">
        <authorList>
            <consortium name="Ensembl"/>
        </authorList>
    </citation>
    <scope>IDENTIFICATION</scope>
</reference>
<dbReference type="InterPro" id="IPR008271">
    <property type="entry name" value="Ser/Thr_kinase_AS"/>
</dbReference>
<dbReference type="GO" id="GO:0005524">
    <property type="term" value="F:ATP binding"/>
    <property type="evidence" value="ECO:0007669"/>
    <property type="project" value="UniProtKB-UniRule"/>
</dbReference>
<sequence length="667" mass="75997">MSSTFKGRGESNGLRVLTFARKGALRQKNVHEIKNHKFIARFFKQPTFCSHFCWFCVHHAVPWLVSFSCPGADKGPDTDDPRTKHKFKIHTFGSPTFCDHCGSLLYGLIHQGMKCDSCDMNVHNQCVMNVPSLCGTDHTERRGRLFLKCEVSVDTLQVTVGEGINLIPMDPNGLSDPYVKLKLIPDPKNETKQKTKTIRSNLNPKWNETFTFKLKQTDRDRRLSVEVWDWDRTTRNDFMGALSFGVSELMKSPVCGWYKLLCQEEGEYYNVPISEEDDGNEELRLKFEVSLAMNSLCALRSFSYETDDGRPSQLPSNSLNQVKLNDFSFLAVLGKGSFGKVMLAEMKGTDELFAIKILKKDVVIQDDDVECTMVEKRVLAQQDKPPFLTYLHSCFQTVDRLYFVMEYVNGGDLMYHIQQVGKFKEPQAVFYAAEIAVGLFFLHSKGVIYRDLKLDNVMLDSEGHIKIADFGMCKENMLEGVTTRTFCGTPDYIAPEIIAYQPYGGSVDWWAFGVLLYEMLAGQPPFDGEDEDELFQSIMEHNVSYPKSLSKEAVLICKGLMTKHPSKRLGCGPEGERDIREHAFFRRIDWDRLQNREIQPPFKPKVCGKGAENFDKFFTRTQPQLTPPDELVIANIDQADFSGFSFINPQFVNPLLSSKTNFTPVPF</sequence>
<dbReference type="PANTHER" id="PTHR24351">
    <property type="entry name" value="RIBOSOMAL PROTEIN S6 KINASE"/>
    <property type="match status" value="1"/>
</dbReference>
<dbReference type="SUPFAM" id="SSF49562">
    <property type="entry name" value="C2 domain (Calcium/lipid-binding domain, CaLB)"/>
    <property type="match status" value="1"/>
</dbReference>
<dbReference type="PROSITE" id="PS00107">
    <property type="entry name" value="PROTEIN_KINASE_ATP"/>
    <property type="match status" value="1"/>
</dbReference>
<dbReference type="PROSITE" id="PS50004">
    <property type="entry name" value="C2"/>
    <property type="match status" value="1"/>
</dbReference>
<evidence type="ECO:0000256" key="3">
    <source>
        <dbReference type="ARBA" id="ARBA00022527"/>
    </source>
</evidence>
<evidence type="ECO:0000256" key="13">
    <source>
        <dbReference type="ARBA" id="ARBA00022840"/>
    </source>
</evidence>
<dbReference type="PROSITE" id="PS51285">
    <property type="entry name" value="AGC_KINASE_CTER"/>
    <property type="match status" value="1"/>
</dbReference>
<evidence type="ECO:0000259" key="22">
    <source>
        <dbReference type="PROSITE" id="PS50081"/>
    </source>
</evidence>
<dbReference type="SUPFAM" id="SSF56112">
    <property type="entry name" value="Protein kinase-like (PK-like)"/>
    <property type="match status" value="1"/>
</dbReference>
<dbReference type="GO" id="GO:0004697">
    <property type="term" value="F:diacylglycerol-dependent serine/threonine kinase activity"/>
    <property type="evidence" value="ECO:0007669"/>
    <property type="project" value="UniProtKB-EC"/>
</dbReference>
<keyword evidence="25" id="KW-1185">Reference proteome</keyword>
<feature type="binding site" evidence="17">
    <location>
        <begin position="333"/>
        <end position="341"/>
    </location>
    <ligand>
        <name>ATP</name>
        <dbReference type="ChEBI" id="CHEBI:30616"/>
    </ligand>
</feature>
<dbReference type="InterPro" id="IPR020454">
    <property type="entry name" value="DAG/PE-bd"/>
</dbReference>
<keyword evidence="3 14" id="KW-0723">Serine/threonine-protein kinase</keyword>
<evidence type="ECO:0000313" key="24">
    <source>
        <dbReference type="Ensembl" id="ENSGWIP00000043487.1"/>
    </source>
</evidence>
<accession>A0A8C5HG65</accession>
<dbReference type="GO" id="GO:0005737">
    <property type="term" value="C:cytoplasm"/>
    <property type="evidence" value="ECO:0007669"/>
    <property type="project" value="UniProtKB-SubCell"/>
</dbReference>
<evidence type="ECO:0000256" key="16">
    <source>
        <dbReference type="PIRSR" id="PIRSR000550-2"/>
    </source>
</evidence>
<comment type="similarity">
    <text evidence="1 14">Belongs to the protein kinase superfamily. AGC Ser/Thr protein kinase family. PKC subfamily.</text>
</comment>
<dbReference type="InterPro" id="IPR035892">
    <property type="entry name" value="C2_domain_sf"/>
</dbReference>
<comment type="cofactor">
    <cofactor evidence="18">
        <name>Ca(2+)</name>
        <dbReference type="ChEBI" id="CHEBI:29108"/>
    </cofactor>
    <text evidence="18">Binds 3 Ca(2+) ions per subunit. The ions are bound to the C2 domain.</text>
</comment>
<dbReference type="InterPro" id="IPR046349">
    <property type="entry name" value="C1-like_sf"/>
</dbReference>
<protein>
    <recommendedName>
        <fullName evidence="2 14">Protein kinase C</fullName>
        <ecNumber evidence="2 14">2.7.11.13</ecNumber>
    </recommendedName>
</protein>
<dbReference type="InterPro" id="IPR017441">
    <property type="entry name" value="Protein_kinase_ATP_BS"/>
</dbReference>
<evidence type="ECO:0000313" key="25">
    <source>
        <dbReference type="Proteomes" id="UP000694680"/>
    </source>
</evidence>
<dbReference type="PROSITE" id="PS50081">
    <property type="entry name" value="ZF_DAG_PE_2"/>
    <property type="match status" value="1"/>
</dbReference>
<feature type="binding site" evidence="18">
    <location>
        <position position="229"/>
    </location>
    <ligand>
        <name>Ca(2+)</name>
        <dbReference type="ChEBI" id="CHEBI:29108"/>
        <label>1</label>
    </ligand>
</feature>
<dbReference type="Gene3D" id="3.30.60.20">
    <property type="match status" value="2"/>
</dbReference>
<feature type="binding site" evidence="18">
    <location>
        <position position="237"/>
    </location>
    <ligand>
        <name>Ca(2+)</name>
        <dbReference type="ChEBI" id="CHEBI:29108"/>
        <label>1</label>
    </ligand>
</feature>
<feature type="binding site" evidence="18">
    <location>
        <position position="170"/>
    </location>
    <ligand>
        <name>Ca(2+)</name>
        <dbReference type="ChEBI" id="CHEBI:29108"/>
        <label>1</label>
    </ligand>
</feature>
<keyword evidence="6 18" id="KW-0479">Metal-binding</keyword>
<dbReference type="Pfam" id="PF00168">
    <property type="entry name" value="C2"/>
    <property type="match status" value="1"/>
</dbReference>
<evidence type="ECO:0000259" key="20">
    <source>
        <dbReference type="PROSITE" id="PS50004"/>
    </source>
</evidence>
<keyword evidence="11" id="KW-0862">Zinc</keyword>
<feature type="binding site" evidence="18">
    <location>
        <position position="176"/>
    </location>
    <ligand>
        <name>Ca(2+)</name>
        <dbReference type="ChEBI" id="CHEBI:29108"/>
        <label>1</label>
    </ligand>
</feature>
<evidence type="ECO:0000256" key="9">
    <source>
        <dbReference type="ARBA" id="ARBA00022771"/>
    </source>
</evidence>
<dbReference type="InterPro" id="IPR014375">
    <property type="entry name" value="Protein_kinase_C_a/b/g"/>
</dbReference>
<dbReference type="PROSITE" id="PS00108">
    <property type="entry name" value="PROTEIN_KINASE_ST"/>
    <property type="match status" value="1"/>
</dbReference>
<comment type="catalytic activity">
    <reaction evidence="14">
        <text>L-threonyl-[protein] + ATP = O-phospho-L-threonyl-[protein] + ADP + H(+)</text>
        <dbReference type="Rhea" id="RHEA:46608"/>
        <dbReference type="Rhea" id="RHEA-COMP:11060"/>
        <dbReference type="Rhea" id="RHEA-COMP:11605"/>
        <dbReference type="ChEBI" id="CHEBI:15378"/>
        <dbReference type="ChEBI" id="CHEBI:30013"/>
        <dbReference type="ChEBI" id="CHEBI:30616"/>
        <dbReference type="ChEBI" id="CHEBI:61977"/>
        <dbReference type="ChEBI" id="CHEBI:456216"/>
        <dbReference type="EC" id="2.7.11.13"/>
    </reaction>
</comment>
<evidence type="ECO:0000259" key="21">
    <source>
        <dbReference type="PROSITE" id="PS50011"/>
    </source>
</evidence>
<feature type="binding site" evidence="18">
    <location>
        <position position="235"/>
    </location>
    <ligand>
        <name>Ca(2+)</name>
        <dbReference type="ChEBI" id="CHEBI:29108"/>
        <label>1</label>
    </ligand>
</feature>
<dbReference type="SMART" id="SM00109">
    <property type="entry name" value="C1"/>
    <property type="match status" value="1"/>
</dbReference>
<dbReference type="PROSITE" id="PS00479">
    <property type="entry name" value="ZF_DAG_PE_1"/>
    <property type="match status" value="1"/>
</dbReference>
<dbReference type="GO" id="GO:0016020">
    <property type="term" value="C:membrane"/>
    <property type="evidence" value="ECO:0007669"/>
    <property type="project" value="UniProtKB-SubCell"/>
</dbReference>
<evidence type="ECO:0000259" key="23">
    <source>
        <dbReference type="PROSITE" id="PS51285"/>
    </source>
</evidence>
<dbReference type="InterPro" id="IPR011009">
    <property type="entry name" value="Kinase-like_dom_sf"/>
</dbReference>
<feature type="active site" description="Proton acceptor" evidence="15">
    <location>
        <position position="451"/>
    </location>
</feature>
<dbReference type="Gene3D" id="3.30.200.20">
    <property type="entry name" value="Phosphorylase Kinase, domain 1"/>
    <property type="match status" value="2"/>
</dbReference>
<keyword evidence="12 18" id="KW-0106">Calcium</keyword>
<dbReference type="PROSITE" id="PS50011">
    <property type="entry name" value="PROTEIN_KINASE_DOM"/>
    <property type="match status" value="1"/>
</dbReference>
<evidence type="ECO:0000256" key="17">
    <source>
        <dbReference type="PIRSR" id="PIRSR000550-3"/>
    </source>
</evidence>
<dbReference type="Proteomes" id="UP000694680">
    <property type="component" value="Chromosome 1"/>
</dbReference>
<feature type="binding site" evidence="17 19">
    <location>
        <position position="356"/>
    </location>
    <ligand>
        <name>ATP</name>
        <dbReference type="ChEBI" id="CHEBI:30616"/>
    </ligand>
</feature>
<evidence type="ECO:0000256" key="15">
    <source>
        <dbReference type="PIRSR" id="PIRSR000550-1"/>
    </source>
</evidence>
<keyword evidence="4" id="KW-0597">Phosphoprotein</keyword>
<dbReference type="PIRSF" id="PIRSF000550">
    <property type="entry name" value="PKC_alpha"/>
    <property type="match status" value="1"/>
</dbReference>
<feature type="binding site" evidence="16">
    <location>
        <position position="178"/>
    </location>
    <ligand>
        <name>a 1,2-diacyl-sn-glycero-3-phospho-(1D-myo-inositol-4,5-bisphosphate)</name>
        <dbReference type="ChEBI" id="CHEBI:58456"/>
    </ligand>
</feature>
<dbReference type="SMART" id="SM00239">
    <property type="entry name" value="C2"/>
    <property type="match status" value="1"/>
</dbReference>
<dbReference type="PRINTS" id="PR00008">
    <property type="entry name" value="DAGPEDOMAIN"/>
</dbReference>
<evidence type="ECO:0000256" key="7">
    <source>
        <dbReference type="ARBA" id="ARBA00022737"/>
    </source>
</evidence>
<evidence type="ECO:0000256" key="19">
    <source>
        <dbReference type="PROSITE-ProRule" id="PRU10141"/>
    </source>
</evidence>
<organism evidence="24 25">
    <name type="scientific">Gouania willdenowi</name>
    <name type="common">Blunt-snouted clingfish</name>
    <name type="synonym">Lepadogaster willdenowi</name>
    <dbReference type="NCBI Taxonomy" id="441366"/>
    <lineage>
        <taxon>Eukaryota</taxon>
        <taxon>Metazoa</taxon>
        <taxon>Chordata</taxon>
        <taxon>Craniata</taxon>
        <taxon>Vertebrata</taxon>
        <taxon>Euteleostomi</taxon>
        <taxon>Actinopterygii</taxon>
        <taxon>Neopterygii</taxon>
        <taxon>Teleostei</taxon>
        <taxon>Neoteleostei</taxon>
        <taxon>Acanthomorphata</taxon>
        <taxon>Ovalentaria</taxon>
        <taxon>Blenniimorphae</taxon>
        <taxon>Blenniiformes</taxon>
        <taxon>Gobiesocoidei</taxon>
        <taxon>Gobiesocidae</taxon>
        <taxon>Gobiesocinae</taxon>
        <taxon>Gouania</taxon>
    </lineage>
</organism>
<evidence type="ECO:0000256" key="5">
    <source>
        <dbReference type="ARBA" id="ARBA00022679"/>
    </source>
</evidence>
<reference evidence="24" key="1">
    <citation type="submission" date="2020-06" db="EMBL/GenBank/DDBJ databases">
        <authorList>
            <consortium name="Wellcome Sanger Institute Data Sharing"/>
        </authorList>
    </citation>
    <scope>NUCLEOTIDE SEQUENCE [LARGE SCALE GENOMIC DNA]</scope>
</reference>
<dbReference type="Gene3D" id="2.60.40.150">
    <property type="entry name" value="C2 domain"/>
    <property type="match status" value="1"/>
</dbReference>
<proteinExistence type="inferred from homology"/>
<keyword evidence="5 14" id="KW-0808">Transferase</keyword>
<feature type="domain" description="C2" evidence="20">
    <location>
        <begin position="141"/>
        <end position="258"/>
    </location>
</feature>
<gene>
    <name evidence="24" type="primary">prkca</name>
</gene>
<evidence type="ECO:0000256" key="18">
    <source>
        <dbReference type="PIRSR" id="PIRSR000550-4"/>
    </source>
</evidence>
<feature type="binding site" evidence="18">
    <location>
        <position position="230"/>
    </location>
    <ligand>
        <name>Ca(2+)</name>
        <dbReference type="ChEBI" id="CHEBI:29108"/>
        <label>1</label>
    </ligand>
</feature>
<dbReference type="AlphaFoldDB" id="A0A8C5HG65"/>
<evidence type="ECO:0000256" key="11">
    <source>
        <dbReference type="ARBA" id="ARBA00022833"/>
    </source>
</evidence>
<dbReference type="PRINTS" id="PR00360">
    <property type="entry name" value="C2DOMAIN"/>
</dbReference>
<feature type="binding site" evidence="18">
    <location>
        <position position="169"/>
    </location>
    <ligand>
        <name>Ca(2+)</name>
        <dbReference type="ChEBI" id="CHEBI:29108"/>
        <label>1</label>
    </ligand>
</feature>
<dbReference type="Pfam" id="PF00130">
    <property type="entry name" value="C1_1"/>
    <property type="match status" value="1"/>
</dbReference>
<dbReference type="Pfam" id="PF00069">
    <property type="entry name" value="Pkinase"/>
    <property type="match status" value="1"/>
</dbReference>
<feature type="domain" description="Phorbol-ester/DAG-type" evidence="22">
    <location>
        <begin position="84"/>
        <end position="134"/>
    </location>
</feature>
<keyword evidence="7" id="KW-0677">Repeat</keyword>
<feature type="domain" description="Protein kinase" evidence="21">
    <location>
        <begin position="327"/>
        <end position="585"/>
    </location>
</feature>
<evidence type="ECO:0000256" key="1">
    <source>
        <dbReference type="ARBA" id="ARBA00005490"/>
    </source>
</evidence>
<dbReference type="Ensembl" id="ENSGWIT00000047170.1">
    <property type="protein sequence ID" value="ENSGWIP00000043487.1"/>
    <property type="gene ID" value="ENSGWIG00000021503.1"/>
</dbReference>
<feature type="binding site" evidence="18">
    <location>
        <position position="231"/>
    </location>
    <ligand>
        <name>Ca(2+)</name>
        <dbReference type="ChEBI" id="CHEBI:29108"/>
        <label>1</label>
    </ligand>
</feature>
<evidence type="ECO:0000256" key="2">
    <source>
        <dbReference type="ARBA" id="ARBA00012429"/>
    </source>
</evidence>
<keyword evidence="8 14" id="KW-0547">Nucleotide-binding</keyword>
<dbReference type="SMART" id="SM00133">
    <property type="entry name" value="S_TK_X"/>
    <property type="match status" value="1"/>
</dbReference>
<evidence type="ECO:0000256" key="14">
    <source>
        <dbReference type="PIRNR" id="PIRNR000550"/>
    </source>
</evidence>
<dbReference type="CDD" id="cd20836">
    <property type="entry name" value="C1_cPKC_rpt2"/>
    <property type="match status" value="1"/>
</dbReference>
<dbReference type="InterPro" id="IPR017892">
    <property type="entry name" value="Pkinase_C"/>
</dbReference>
<dbReference type="InterPro" id="IPR002219">
    <property type="entry name" value="PKC_DAG/PE"/>
</dbReference>
<keyword evidence="10 14" id="KW-0418">Kinase</keyword>
<dbReference type="Pfam" id="PF00433">
    <property type="entry name" value="Pkinase_C"/>
    <property type="match status" value="1"/>
</dbReference>
<dbReference type="InterPro" id="IPR000719">
    <property type="entry name" value="Prot_kinase_dom"/>
</dbReference>
<dbReference type="SMART" id="SM00220">
    <property type="entry name" value="S_TKc"/>
    <property type="match status" value="1"/>
</dbReference>
<reference evidence="24" key="3">
    <citation type="submission" date="2025-09" db="UniProtKB">
        <authorList>
            <consortium name="Ensembl"/>
        </authorList>
    </citation>
    <scope>IDENTIFICATION</scope>
</reference>
<dbReference type="SUPFAM" id="SSF57889">
    <property type="entry name" value="Cysteine-rich domain"/>
    <property type="match status" value="1"/>
</dbReference>
<keyword evidence="13 14" id="KW-0067">ATP-binding</keyword>